<keyword evidence="3" id="KW-1133">Transmembrane helix</keyword>
<dbReference type="Pfam" id="PF03323">
    <property type="entry name" value="GerA"/>
    <property type="match status" value="1"/>
</dbReference>
<dbReference type="PANTHER" id="PTHR22550:SF5">
    <property type="entry name" value="LEUCINE ZIPPER PROTEIN 4"/>
    <property type="match status" value="1"/>
</dbReference>
<keyword evidence="5" id="KW-1185">Reference proteome</keyword>
<keyword evidence="3" id="KW-0812">Transmembrane</keyword>
<sequence>MKKIKCIQKLSKHLPEASLEMSKKKLAQLQLITTQSTEFSEEIGQIIAQLRSVAAPSSEPFIFTSELQENEQLLRVVFRDCSDIEFRIFDAAGKKALLVYLKGMADTSNLERNVLKPLMSYTAQETENTASLLHLLTDMKLVAENVLGAASVTILASAKAAIDAVMTGNALLMIDGLAEVASIAVIKYVKREISAPYNEYALQGSDEAFNEAIMDNIALIRRRTRDTNLKVHIMKIGERTNTAIAVLYVANLVKPGLVEEVERRIGLIKKDKLLDSASIDQYLVDHPWSPFPQTQMTERPDKMLAALYEGRVGIIVDGTPVEILVPCTYNVLMQAPDDYTMAPIIASLIRFSRNAAAFLAVYLPAIYVAVVSYHPGMLPTTMAISIAELRSRTPFPSFLEAIMMEILLELIQEAIIRLPAKLTGAASMIGAFIIGNTVVQAGLINPLLVVVIATTAISSYSMPSYNFSMALRWTRVPMLILASMLGLYGVILGVLAITIHLCSLRSFGESYLGGMFNVDLLADWKDSVVRLPAKLLTRRPKEFGAQDQIRIGDNDGQPRS</sequence>
<proteinExistence type="inferred from homology"/>
<evidence type="ECO:0000256" key="1">
    <source>
        <dbReference type="ARBA" id="ARBA00005278"/>
    </source>
</evidence>
<dbReference type="PIRSF" id="PIRSF005690">
    <property type="entry name" value="GerBA"/>
    <property type="match status" value="1"/>
</dbReference>
<dbReference type="EMBL" id="FOTS01000051">
    <property type="protein sequence ID" value="SFM18050.1"/>
    <property type="molecule type" value="Genomic_DNA"/>
</dbReference>
<protein>
    <submittedName>
        <fullName evidence="4">Spore germination protein</fullName>
    </submittedName>
</protein>
<dbReference type="InterPro" id="IPR004995">
    <property type="entry name" value="Spore_Ger"/>
</dbReference>
<organism evidence="4 5">
    <name type="scientific">Pelosinus propionicus DSM 13327</name>
    <dbReference type="NCBI Taxonomy" id="1123291"/>
    <lineage>
        <taxon>Bacteria</taxon>
        <taxon>Bacillati</taxon>
        <taxon>Bacillota</taxon>
        <taxon>Negativicutes</taxon>
        <taxon>Selenomonadales</taxon>
        <taxon>Sporomusaceae</taxon>
        <taxon>Pelosinus</taxon>
    </lineage>
</organism>
<evidence type="ECO:0000313" key="4">
    <source>
        <dbReference type="EMBL" id="SFM18050.1"/>
    </source>
</evidence>
<dbReference type="AlphaFoldDB" id="A0A1I4NRP9"/>
<keyword evidence="2 3" id="KW-0472">Membrane</keyword>
<evidence type="ECO:0000256" key="3">
    <source>
        <dbReference type="SAM" id="Phobius"/>
    </source>
</evidence>
<dbReference type="GO" id="GO:0016020">
    <property type="term" value="C:membrane"/>
    <property type="evidence" value="ECO:0007669"/>
    <property type="project" value="InterPro"/>
</dbReference>
<evidence type="ECO:0000313" key="5">
    <source>
        <dbReference type="Proteomes" id="UP000199520"/>
    </source>
</evidence>
<dbReference type="STRING" id="1123291.SAMN04490355_10518"/>
<reference evidence="5" key="1">
    <citation type="submission" date="2016-10" db="EMBL/GenBank/DDBJ databases">
        <authorList>
            <person name="Varghese N."/>
            <person name="Submissions S."/>
        </authorList>
    </citation>
    <scope>NUCLEOTIDE SEQUENCE [LARGE SCALE GENOMIC DNA]</scope>
    <source>
        <strain evidence="5">DSM 13327</strain>
    </source>
</reference>
<dbReference type="PANTHER" id="PTHR22550">
    <property type="entry name" value="SPORE GERMINATION PROTEIN"/>
    <property type="match status" value="1"/>
</dbReference>
<comment type="similarity">
    <text evidence="1">Belongs to the GerABKA family.</text>
</comment>
<dbReference type="InterPro" id="IPR050768">
    <property type="entry name" value="UPF0353/GerABKA_families"/>
</dbReference>
<dbReference type="GO" id="GO:0009847">
    <property type="term" value="P:spore germination"/>
    <property type="evidence" value="ECO:0007669"/>
    <property type="project" value="InterPro"/>
</dbReference>
<dbReference type="Proteomes" id="UP000199520">
    <property type="component" value="Unassembled WGS sequence"/>
</dbReference>
<dbReference type="OrthoDB" id="9772630at2"/>
<name>A0A1I4NRP9_9FIRM</name>
<evidence type="ECO:0000256" key="2">
    <source>
        <dbReference type="ARBA" id="ARBA00023136"/>
    </source>
</evidence>
<gene>
    <name evidence="4" type="ORF">SAMN04490355_10518</name>
</gene>
<feature type="transmembrane region" description="Helical" evidence="3">
    <location>
        <begin position="478"/>
        <end position="502"/>
    </location>
</feature>
<feature type="transmembrane region" description="Helical" evidence="3">
    <location>
        <begin position="355"/>
        <end position="375"/>
    </location>
</feature>
<accession>A0A1I4NRP9</accession>
<dbReference type="RefSeq" id="WP_090942244.1">
    <property type="nucleotide sequence ID" value="NZ_FOTS01000051.1"/>
</dbReference>
<feature type="transmembrane region" description="Helical" evidence="3">
    <location>
        <begin position="428"/>
        <end position="458"/>
    </location>
</feature>